<dbReference type="EMBL" id="CP104972">
    <property type="protein sequence ID" value="UXN58609.1"/>
    <property type="molecule type" value="Genomic_DNA"/>
</dbReference>
<keyword evidence="1" id="KW-0418">Kinase</keyword>
<accession>A0ACD4CYH2</accession>
<gene>
    <name evidence="1" type="ORF">N8E88_11445</name>
</gene>
<keyword evidence="1" id="KW-0614">Plasmid</keyword>
<geneLocation type="plasmid" evidence="1 2">
    <name>p_unnamed1</name>
</geneLocation>
<name>A0ACD4CYH2_9HYPH</name>
<proteinExistence type="predicted"/>
<keyword evidence="1" id="KW-0808">Transferase</keyword>
<protein>
    <submittedName>
        <fullName evidence="1">Histidine kinase</fullName>
    </submittedName>
</protein>
<keyword evidence="2" id="KW-1185">Reference proteome</keyword>
<evidence type="ECO:0000313" key="2">
    <source>
        <dbReference type="Proteomes" id="UP001061991"/>
    </source>
</evidence>
<organism evidence="1 2">
    <name type="scientific">Phyllobacterium zundukense</name>
    <dbReference type="NCBI Taxonomy" id="1867719"/>
    <lineage>
        <taxon>Bacteria</taxon>
        <taxon>Pseudomonadati</taxon>
        <taxon>Pseudomonadota</taxon>
        <taxon>Alphaproteobacteria</taxon>
        <taxon>Hyphomicrobiales</taxon>
        <taxon>Phyllobacteriaceae</taxon>
        <taxon>Phyllobacterium</taxon>
    </lineage>
</organism>
<sequence length="884" mass="97696">MSVAEVAPDIIKMKIEERDDIRFRRISLSQGLSQTRVSQIVQDDDGYLWFGTQHGVNRYDGQRFQVFKHELGNPESLSGIFIYSLFKDRNGTIWVGSDQFLDAFDKTTGTFRHYSLDPANPTVIHISEDSEGNLWLSTSQGLFRLDPATGKSVRFGHDAKDAASLSSDDIKSTGTDSRGVFWVASNAGLEAFDRASGKVSVRIPLREEVREFKFHEDAQGTFWIIYGSGNGLGIYDRKTNKLVRYSFEGVADDSLTGVYDLLEASNGDIWLATMGAGLLRFDREKFRFIRYTNDPNDVQSLAENRVIALYEDAEGNIWTGLHASPPNVFPKNAPPFQKLWPYPRHPDKLGESLVNAIFEDRYGAIWIGAGGALNRIDRVARTMEPFAPAGPGTSIEVLSITDDPSGTLWIGTLGGGLYAFDQKTKAFSSYRHDAENPRSISSDVVTRVLADTSGELWITTWNGVNRFSPGTGKFTTFKRNPAAHAETYFSVIKDERGMLWLGTTAGLVQFDPGEATFKVYKHDPDNPASLSNNTVNTIHTGGKGVLWVGTQNGLNRFDVVHGTFDHFFSKDGLAGDVVSCLLEDDDGHLWMSTNKGVSRMDVPALHFENFSTADGLPGDDLTGWNACSKGQHDRFYFGGFAGAAAGKHTIADHDTAYVPPVVLTGLTLSDLEGNTQSVDAAAALPNAVTLPYNRNQLAVSFSALSYKSPDTMKFRYMLSGLDGQWHSAGDNERTISYAALPSGTFTLMIQASTGMGEWIAPGTKLHIVVLPPWWSTWWFRLAALIAVCAGLAALYRYRLAKVSTQYRIRLEERINERNRLARELHDTLLQSFQGLIFRIQAARHMLPGRPGEAGRMLDLVLNKSDEAIIEGRNAVQALRDLDAG</sequence>
<evidence type="ECO:0000313" key="1">
    <source>
        <dbReference type="EMBL" id="UXN58609.1"/>
    </source>
</evidence>
<dbReference type="Proteomes" id="UP001061991">
    <property type="component" value="Plasmid p_unnamed1"/>
</dbReference>
<reference evidence="1" key="1">
    <citation type="submission" date="2022-09" db="EMBL/GenBank/DDBJ databases">
        <title>Interaction between co-microsymbionts with complementary sets of symbiotic genes in legume-rhizobium systems.</title>
        <authorList>
            <person name="Safronova V."/>
            <person name="Sazanova A."/>
            <person name="Afonin A."/>
            <person name="Chirak E."/>
        </authorList>
    </citation>
    <scope>NUCLEOTIDE SEQUENCE</scope>
    <source>
        <strain evidence="1">A18/3m</strain>
    </source>
</reference>